<keyword evidence="3 4" id="KW-0658">Purine biosynthesis</keyword>
<organism evidence="6 7">
    <name type="scientific">Candidatus Kinetoplastidibacterium desouzai TCC079E</name>
    <dbReference type="NCBI Taxonomy" id="1208919"/>
    <lineage>
        <taxon>Bacteria</taxon>
        <taxon>Pseudomonadati</taxon>
        <taxon>Pseudomonadota</taxon>
        <taxon>Betaproteobacteria</taxon>
        <taxon>Candidatus Kinetoplastidibacterium</taxon>
    </lineage>
</organism>
<comment type="pathway">
    <text evidence="1 4">Purine metabolism; IMP biosynthesis via de novo pathway; N(2)-formyl-N(1)-(5-phospho-D-ribosyl)glycinamide from N(1)-(5-phospho-D-ribosyl)glycinamide (10-formyl THF route): step 1/1.</text>
</comment>
<feature type="binding site" evidence="4">
    <location>
        <begin position="18"/>
        <end position="20"/>
    </location>
    <ligand>
        <name>N(1)-(5-phospho-beta-D-ribosyl)glycinamide</name>
        <dbReference type="ChEBI" id="CHEBI:143788"/>
    </ligand>
</feature>
<dbReference type="GO" id="GO:0005829">
    <property type="term" value="C:cytosol"/>
    <property type="evidence" value="ECO:0007669"/>
    <property type="project" value="TreeGrafter"/>
</dbReference>
<evidence type="ECO:0000256" key="4">
    <source>
        <dbReference type="HAMAP-Rule" id="MF_01930"/>
    </source>
</evidence>
<dbReference type="AlphaFoldDB" id="M1LU27"/>
<evidence type="ECO:0000256" key="3">
    <source>
        <dbReference type="ARBA" id="ARBA00022755"/>
    </source>
</evidence>
<comment type="similarity">
    <text evidence="4">Belongs to the GART family.</text>
</comment>
<dbReference type="UniPathway" id="UPA00074">
    <property type="reaction ID" value="UER00126"/>
</dbReference>
<dbReference type="SUPFAM" id="SSF53328">
    <property type="entry name" value="Formyltransferase"/>
    <property type="match status" value="1"/>
</dbReference>
<sequence length="224" mass="25574">MKNHHKNCRFVILISGRGSNMQKIVESSIYGKWPATICAVISNDPSSLGLQWAKDRNIPTDSLDHKNYANRDLFDQALKKKIDEYFPDYVLLAGFMRILSKDFVDHYKHRLINIHPSLLPSFPGLNTHYKAIEKGVKIHGCTIHFVNSELDDGPIIIQGCLSVKSNDDSASLAERVLKIEHKIFPLVCKWLSLGKIVINQENKVEVKGENNLLFYDDVDHMQLF</sequence>
<feature type="active site" description="Proton donor" evidence="4">
    <location>
        <position position="115"/>
    </location>
</feature>
<dbReference type="InterPro" id="IPR036477">
    <property type="entry name" value="Formyl_transf_N_sf"/>
</dbReference>
<dbReference type="HAMAP" id="MF_01930">
    <property type="entry name" value="PurN"/>
    <property type="match status" value="1"/>
</dbReference>
<protein>
    <recommendedName>
        <fullName evidence="4">Phosphoribosylglycinamide formyltransferase</fullName>
        <ecNumber evidence="4">2.1.2.2</ecNumber>
    </recommendedName>
    <alternativeName>
        <fullName evidence="4">5'-phosphoribosylglycinamide transformylase</fullName>
    </alternativeName>
    <alternativeName>
        <fullName evidence="4">GAR transformylase</fullName>
        <shortName evidence="4">GART</shortName>
    </alternativeName>
</protein>
<dbReference type="PATRIC" id="fig|1208919.3.peg.227"/>
<accession>M1LU27</accession>
<dbReference type="STRING" id="1208919.CDSE_0472"/>
<comment type="function">
    <text evidence="4">Catalyzes the transfer of a formyl group from 10-formyltetrahydrofolate to 5-phospho-ribosyl-glycinamide (GAR), producing 5-phospho-ribosyl-N-formylglycinamide (FGAR) and tetrahydrofolate.</text>
</comment>
<dbReference type="GO" id="GO:0006189">
    <property type="term" value="P:'de novo' IMP biosynthetic process"/>
    <property type="evidence" value="ECO:0007669"/>
    <property type="project" value="UniProtKB-UniRule"/>
</dbReference>
<dbReference type="EMBL" id="CP003803">
    <property type="protein sequence ID" value="AGF46789.1"/>
    <property type="molecule type" value="Genomic_DNA"/>
</dbReference>
<keyword evidence="7" id="KW-1185">Reference proteome</keyword>
<dbReference type="InterPro" id="IPR002376">
    <property type="entry name" value="Formyl_transf_N"/>
</dbReference>
<name>M1LU27_9PROT</name>
<feature type="site" description="Raises pKa of active site His" evidence="4">
    <location>
        <position position="151"/>
    </location>
</feature>
<feature type="binding site" evidence="4">
    <location>
        <position position="113"/>
    </location>
    <ligand>
        <name>(6R)-10-formyltetrahydrofolate</name>
        <dbReference type="ChEBI" id="CHEBI:195366"/>
    </ligand>
</feature>
<dbReference type="PANTHER" id="PTHR43369:SF2">
    <property type="entry name" value="PHOSPHORIBOSYLGLYCINAMIDE FORMYLTRANSFERASE"/>
    <property type="match status" value="1"/>
</dbReference>
<dbReference type="HOGENOM" id="CLU_038395_1_1_4"/>
<dbReference type="NCBIfam" id="TIGR00639">
    <property type="entry name" value="PurN"/>
    <property type="match status" value="1"/>
</dbReference>
<dbReference type="eggNOG" id="COG0299">
    <property type="taxonomic scope" value="Bacteria"/>
</dbReference>
<dbReference type="PANTHER" id="PTHR43369">
    <property type="entry name" value="PHOSPHORIBOSYLGLYCINAMIDE FORMYLTRANSFERASE"/>
    <property type="match status" value="1"/>
</dbReference>
<evidence type="ECO:0000313" key="6">
    <source>
        <dbReference type="EMBL" id="AGF46789.1"/>
    </source>
</evidence>
<reference evidence="6 7" key="1">
    <citation type="journal article" date="2013" name="Genome Biol. Evol.">
        <title>Genome evolution and phylogenomic analysis of candidatus kinetoplastibacterium, the betaproteobacterial endosymbionts of strigomonas and angomonas.</title>
        <authorList>
            <person name="Alves J.M."/>
            <person name="Serrano M.G."/>
            <person name="Maia da Silva F."/>
            <person name="Voegtly L.J."/>
            <person name="Matveyev A.V."/>
            <person name="Teixeira M.M."/>
            <person name="Camargo E.P."/>
            <person name="Buck G.A."/>
        </authorList>
    </citation>
    <scope>NUCLEOTIDE SEQUENCE [LARGE SCALE GENOMIC DNA]</scope>
    <source>
        <strain evidence="6 7">TCC079E</strain>
    </source>
</reference>
<feature type="domain" description="Formyl transferase N-terminal" evidence="5">
    <location>
        <begin position="9"/>
        <end position="187"/>
    </location>
</feature>
<evidence type="ECO:0000256" key="1">
    <source>
        <dbReference type="ARBA" id="ARBA00005054"/>
    </source>
</evidence>
<evidence type="ECO:0000313" key="7">
    <source>
        <dbReference type="Proteomes" id="UP000011547"/>
    </source>
</evidence>
<dbReference type="CDD" id="cd08645">
    <property type="entry name" value="FMT_core_GART"/>
    <property type="match status" value="1"/>
</dbReference>
<dbReference type="InterPro" id="IPR004607">
    <property type="entry name" value="GART"/>
</dbReference>
<feature type="binding site" evidence="4">
    <location>
        <position position="71"/>
    </location>
    <ligand>
        <name>(6R)-10-formyltetrahydrofolate</name>
        <dbReference type="ChEBI" id="CHEBI:195366"/>
    </ligand>
</feature>
<keyword evidence="2 4" id="KW-0808">Transferase</keyword>
<dbReference type="GO" id="GO:0004644">
    <property type="term" value="F:phosphoribosylglycinamide formyltransferase activity"/>
    <property type="evidence" value="ECO:0007669"/>
    <property type="project" value="UniProtKB-UniRule"/>
</dbReference>
<dbReference type="KEGG" id="kde:CDSE_0472"/>
<feature type="binding site" evidence="4">
    <location>
        <begin position="96"/>
        <end position="99"/>
    </location>
    <ligand>
        <name>(6R)-10-formyltetrahydrofolate</name>
        <dbReference type="ChEBI" id="CHEBI:195366"/>
    </ligand>
</feature>
<dbReference type="Proteomes" id="UP000011547">
    <property type="component" value="Chromosome"/>
</dbReference>
<comment type="catalytic activity">
    <reaction evidence="4">
        <text>N(1)-(5-phospho-beta-D-ribosyl)glycinamide + (6R)-10-formyltetrahydrofolate = N(2)-formyl-N(1)-(5-phospho-beta-D-ribosyl)glycinamide + (6S)-5,6,7,8-tetrahydrofolate + H(+)</text>
        <dbReference type="Rhea" id="RHEA:15053"/>
        <dbReference type="ChEBI" id="CHEBI:15378"/>
        <dbReference type="ChEBI" id="CHEBI:57453"/>
        <dbReference type="ChEBI" id="CHEBI:143788"/>
        <dbReference type="ChEBI" id="CHEBI:147286"/>
        <dbReference type="ChEBI" id="CHEBI:195366"/>
        <dbReference type="EC" id="2.1.2.2"/>
    </reaction>
</comment>
<gene>
    <name evidence="4" type="primary">purN</name>
    <name evidence="6" type="ORF">CDSE_0472</name>
</gene>
<dbReference type="OrthoDB" id="9806170at2"/>
<dbReference type="Gene3D" id="3.40.50.170">
    <property type="entry name" value="Formyl transferase, N-terminal domain"/>
    <property type="match status" value="1"/>
</dbReference>
<proteinExistence type="inferred from homology"/>
<evidence type="ECO:0000259" key="5">
    <source>
        <dbReference type="Pfam" id="PF00551"/>
    </source>
</evidence>
<dbReference type="Pfam" id="PF00551">
    <property type="entry name" value="Formyl_trans_N"/>
    <property type="match status" value="1"/>
</dbReference>
<dbReference type="EC" id="2.1.2.2" evidence="4"/>
<evidence type="ECO:0000256" key="2">
    <source>
        <dbReference type="ARBA" id="ARBA00022679"/>
    </source>
</evidence>
<dbReference type="RefSeq" id="WP_015396200.1">
    <property type="nucleotide sequence ID" value="NC_020294.1"/>
</dbReference>